<protein>
    <submittedName>
        <fullName evidence="2">Secreted protein</fullName>
    </submittedName>
</protein>
<evidence type="ECO:0000313" key="2">
    <source>
        <dbReference type="WBParaSite" id="MCU_012552-RA"/>
    </source>
</evidence>
<reference evidence="2" key="1">
    <citation type="submission" date="2019-11" db="UniProtKB">
        <authorList>
            <consortium name="WormBaseParasite"/>
        </authorList>
    </citation>
    <scope>IDENTIFICATION</scope>
</reference>
<evidence type="ECO:0000256" key="1">
    <source>
        <dbReference type="SAM" id="SignalP"/>
    </source>
</evidence>
<feature type="signal peptide" evidence="1">
    <location>
        <begin position="1"/>
        <end position="15"/>
    </location>
</feature>
<name>A0A5K3FWK1_MESCO</name>
<accession>A0A5K3FWK1</accession>
<dbReference type="WBParaSite" id="MCU_012552-RA">
    <property type="protein sequence ID" value="MCU_012552-RA"/>
    <property type="gene ID" value="MCU_012552"/>
</dbReference>
<organism evidence="2">
    <name type="scientific">Mesocestoides corti</name>
    <name type="common">Flatworm</name>
    <dbReference type="NCBI Taxonomy" id="53468"/>
    <lineage>
        <taxon>Eukaryota</taxon>
        <taxon>Metazoa</taxon>
        <taxon>Spiralia</taxon>
        <taxon>Lophotrochozoa</taxon>
        <taxon>Platyhelminthes</taxon>
        <taxon>Cestoda</taxon>
        <taxon>Eucestoda</taxon>
        <taxon>Cyclophyllidea</taxon>
        <taxon>Mesocestoididae</taxon>
        <taxon>Mesocestoides</taxon>
    </lineage>
</organism>
<keyword evidence="1" id="KW-0732">Signal</keyword>
<proteinExistence type="predicted"/>
<dbReference type="AlphaFoldDB" id="A0A5K3FWK1"/>
<sequence length="337" mass="38123">MNVLLLFWIMPCVLAQLQKPKLVNSSLEEINVVWGGVIDLFCEHIRKNEEGTCIEPSNSDAMAKLRSLHTIGINLFNKGCNNASAGNENKLDETLNSILSTINSTCRTGSAVLDADTCKLQNSFLSKPSFKLLVKSLFILLPDSCSLIANYSENYKIIKDWVMTMNWDVSIQNLSSVNINAVPDQNLAANSSTIFLSNYLEYPAAVSVRTNATFYSTTMEPLTAFAPIIRSSRFIRFLQNFEETLAEVTSNILKQRTADVIFVYDSEEKLFFLIRTLKNIYFSTARMGKNRNSNYNFVRKIRDEITDTSGMYTFVLLFNPESTKQNTDFFLNNVSQN</sequence>
<feature type="chain" id="PRO_5024434346" evidence="1">
    <location>
        <begin position="16"/>
        <end position="337"/>
    </location>
</feature>